<dbReference type="PANTHER" id="PTHR35385">
    <property type="entry name" value="PROTEIN B, PUTATIVE-RELATED-RELATED"/>
    <property type="match status" value="1"/>
</dbReference>
<dbReference type="PANTHER" id="PTHR35385:SF2">
    <property type="entry name" value="PROTEIN B, PUTATIVE-RELATED"/>
    <property type="match status" value="1"/>
</dbReference>
<organism evidence="2 3">
    <name type="scientific">Mugilogobius chulae</name>
    <name type="common">yellowstripe goby</name>
    <dbReference type="NCBI Taxonomy" id="88201"/>
    <lineage>
        <taxon>Eukaryota</taxon>
        <taxon>Metazoa</taxon>
        <taxon>Chordata</taxon>
        <taxon>Craniata</taxon>
        <taxon>Vertebrata</taxon>
        <taxon>Euteleostomi</taxon>
        <taxon>Actinopterygii</taxon>
        <taxon>Neopterygii</taxon>
        <taxon>Teleostei</taxon>
        <taxon>Neoteleostei</taxon>
        <taxon>Acanthomorphata</taxon>
        <taxon>Gobiaria</taxon>
        <taxon>Gobiiformes</taxon>
        <taxon>Gobioidei</taxon>
        <taxon>Gobiidae</taxon>
        <taxon>Gobionellinae</taxon>
        <taxon>Mugilogobius</taxon>
    </lineage>
</organism>
<name>A0AAW0MHA1_9GOBI</name>
<comment type="caution">
    <text evidence="2">The sequence shown here is derived from an EMBL/GenBank/DDBJ whole genome shotgun (WGS) entry which is preliminary data.</text>
</comment>
<feature type="domain" description="PH" evidence="1">
    <location>
        <begin position="1"/>
        <end position="29"/>
    </location>
</feature>
<protein>
    <recommendedName>
        <fullName evidence="1">PH domain-containing protein</fullName>
    </recommendedName>
</protein>
<evidence type="ECO:0000313" key="2">
    <source>
        <dbReference type="EMBL" id="KAK7877711.1"/>
    </source>
</evidence>
<proteinExistence type="predicted"/>
<evidence type="ECO:0000259" key="1">
    <source>
        <dbReference type="PROSITE" id="PS50003"/>
    </source>
</evidence>
<sequence length="307" mass="34892">GGFNASLKLKLSTQDEVQEWLEAFQASSKTTWRVQKTYPNTPESIRHNKYRVDLRCQRGGRNPSSKKNTFCPAVLYLVLKKDTFSQSRKSRSNDPHIQDCLSFHIKIRSTHNHEINCSEALQYRHVSKETIKKIEKLFESGHSPSSALNTLKYDLQEEMGESYVLASADRSVCPDLHFCFRMCQMIIIQQSNQRCPLHSPHEACVHKQIERSGEIMFIDSSGNSFFGRGEFGPEVVMSDDCKALQHAQLVYAKTPDRTKYSVSSVFLPFLYSALPSFRFPSISSLFSLSLFCLSCLLQVSPLSSISP</sequence>
<feature type="non-terminal residue" evidence="2">
    <location>
        <position position="307"/>
    </location>
</feature>
<dbReference type="InterPro" id="IPR001849">
    <property type="entry name" value="PH_domain"/>
</dbReference>
<dbReference type="EMBL" id="JBBPFD010000675">
    <property type="protein sequence ID" value="KAK7877711.1"/>
    <property type="molecule type" value="Genomic_DNA"/>
</dbReference>
<dbReference type="PROSITE" id="PS50003">
    <property type="entry name" value="PH_DOMAIN"/>
    <property type="match status" value="1"/>
</dbReference>
<evidence type="ECO:0000313" key="3">
    <source>
        <dbReference type="Proteomes" id="UP001460270"/>
    </source>
</evidence>
<reference evidence="3" key="1">
    <citation type="submission" date="2024-04" db="EMBL/GenBank/DDBJ databases">
        <title>Salinicola lusitanus LLJ914,a marine bacterium isolated from the Okinawa Trough.</title>
        <authorList>
            <person name="Li J."/>
        </authorList>
    </citation>
    <scope>NUCLEOTIDE SEQUENCE [LARGE SCALE GENOMIC DNA]</scope>
</reference>
<accession>A0AAW0MHA1</accession>
<keyword evidence="3" id="KW-1185">Reference proteome</keyword>
<dbReference type="Proteomes" id="UP001460270">
    <property type="component" value="Unassembled WGS sequence"/>
</dbReference>
<feature type="non-terminal residue" evidence="2">
    <location>
        <position position="1"/>
    </location>
</feature>
<gene>
    <name evidence="2" type="ORF">WMY93_031571</name>
</gene>
<dbReference type="AlphaFoldDB" id="A0AAW0MHA1"/>